<organism evidence="3 4">
    <name type="scientific">Adiantum capillus-veneris</name>
    <name type="common">Maidenhair fern</name>
    <dbReference type="NCBI Taxonomy" id="13818"/>
    <lineage>
        <taxon>Eukaryota</taxon>
        <taxon>Viridiplantae</taxon>
        <taxon>Streptophyta</taxon>
        <taxon>Embryophyta</taxon>
        <taxon>Tracheophyta</taxon>
        <taxon>Polypodiopsida</taxon>
        <taxon>Polypodiidae</taxon>
        <taxon>Polypodiales</taxon>
        <taxon>Pteridineae</taxon>
        <taxon>Pteridaceae</taxon>
        <taxon>Vittarioideae</taxon>
        <taxon>Adiantum</taxon>
    </lineage>
</organism>
<dbReference type="PANTHER" id="PTHR33222">
    <property type="match status" value="1"/>
</dbReference>
<dbReference type="OrthoDB" id="2017061at2759"/>
<proteinExistence type="predicted"/>
<evidence type="ECO:0000313" key="4">
    <source>
        <dbReference type="Proteomes" id="UP000886520"/>
    </source>
</evidence>
<sequence length="455" mass="49766">MVVSSLSHCFSGALVIDKKGSSLGSHGSFRERGSILCASFKDEFQAVKQSSTIPSELSLPLASQLPSSTAAADPNASSGKDNKPASQVDMEASEKDTELLSKALQRLGKTTGVQLAIYGGLIAGGLYLVESLLNSFEVLPLLPETLQLVGVVYAILFGSRLFQGKPVSLMPSPVKAITELVDRKGTLVQKTNLKLPQDLDIRVVAKMEQLSRERDDAVNKLEALRRKVADYARIEAEKEALEAVAVQLAQERDEAMSEVVALKQAVDAMSGRMQIVENALQKELEPLKQSSEALETVALQLASERDSALKELSELKEELTLAKSKEEENNALESLASQLARERDQANLENEQLKEMSKSLPVADIQELVGSSPDQKLFLKKHIEAAGLQFIDPLKPYDDQKEEVEKFVSHLVEEYNAPSEWTLDYLKQILEDSSSKAQELSSSSSYQESGSSTQQ</sequence>
<feature type="coiled-coil region" evidence="1">
    <location>
        <begin position="298"/>
        <end position="359"/>
    </location>
</feature>
<reference evidence="3" key="1">
    <citation type="submission" date="2021-01" db="EMBL/GenBank/DDBJ databases">
        <title>Adiantum capillus-veneris genome.</title>
        <authorList>
            <person name="Fang Y."/>
            <person name="Liao Q."/>
        </authorList>
    </citation>
    <scope>NUCLEOTIDE SEQUENCE</scope>
    <source>
        <strain evidence="3">H3</strain>
        <tissue evidence="3">Leaf</tissue>
    </source>
</reference>
<dbReference type="AlphaFoldDB" id="A0A9D4UUG3"/>
<evidence type="ECO:0008006" key="5">
    <source>
        <dbReference type="Google" id="ProtNLM"/>
    </source>
</evidence>
<dbReference type="Proteomes" id="UP000886520">
    <property type="component" value="Chromosome 10"/>
</dbReference>
<feature type="region of interest" description="Disordered" evidence="2">
    <location>
        <begin position="67"/>
        <end position="92"/>
    </location>
</feature>
<gene>
    <name evidence="3" type="ORF">GOP47_0010290</name>
</gene>
<protein>
    <recommendedName>
        <fullName evidence="5">Cyanobacterial aminoacyl-tRNA synthetase CAAD domain-containing protein</fullName>
    </recommendedName>
</protein>
<name>A0A9D4UUG3_ADICA</name>
<evidence type="ECO:0000313" key="3">
    <source>
        <dbReference type="EMBL" id="KAI5074329.1"/>
    </source>
</evidence>
<evidence type="ECO:0000256" key="2">
    <source>
        <dbReference type="SAM" id="MobiDB-lite"/>
    </source>
</evidence>
<feature type="coiled-coil region" evidence="1">
    <location>
        <begin position="207"/>
        <end position="265"/>
    </location>
</feature>
<keyword evidence="4" id="KW-1185">Reference proteome</keyword>
<accession>A0A9D4UUG3</accession>
<dbReference type="EMBL" id="JABFUD020000010">
    <property type="protein sequence ID" value="KAI5074329.1"/>
    <property type="molecule type" value="Genomic_DNA"/>
</dbReference>
<dbReference type="PANTHER" id="PTHR33222:SF36">
    <property type="entry name" value="CYANOBACTERIAL AMINOACYL-TRNA SYNTHETASE CAAD DOMAIN-CONTAINING PROTEIN"/>
    <property type="match status" value="1"/>
</dbReference>
<comment type="caution">
    <text evidence="3">The sequence shown here is derived from an EMBL/GenBank/DDBJ whole genome shotgun (WGS) entry which is preliminary data.</text>
</comment>
<evidence type="ECO:0000256" key="1">
    <source>
        <dbReference type="SAM" id="Coils"/>
    </source>
</evidence>
<keyword evidence="1" id="KW-0175">Coiled coil</keyword>
<dbReference type="InterPro" id="IPR033344">
    <property type="entry name" value="CURT1"/>
</dbReference>
<dbReference type="GO" id="GO:0009535">
    <property type="term" value="C:chloroplast thylakoid membrane"/>
    <property type="evidence" value="ECO:0007669"/>
    <property type="project" value="TreeGrafter"/>
</dbReference>